<accession>A0ABV1ULV1</accession>
<keyword evidence="3" id="KW-1185">Reference proteome</keyword>
<evidence type="ECO:0000313" key="3">
    <source>
        <dbReference type="Proteomes" id="UP001470023"/>
    </source>
</evidence>
<organism evidence="2 3">
    <name type="scientific">Streptomyces sp. 900105245</name>
    <dbReference type="NCBI Taxonomy" id="3154379"/>
    <lineage>
        <taxon>Bacteria</taxon>
        <taxon>Bacillati</taxon>
        <taxon>Actinomycetota</taxon>
        <taxon>Actinomycetes</taxon>
        <taxon>Kitasatosporales</taxon>
        <taxon>Streptomycetaceae</taxon>
        <taxon>Streptomyces</taxon>
    </lineage>
</organism>
<reference evidence="2 3" key="1">
    <citation type="submission" date="2024-06" db="EMBL/GenBank/DDBJ databases">
        <title>The Natural Products Discovery Center: Release of the First 8490 Sequenced Strains for Exploring Actinobacteria Biosynthetic Diversity.</title>
        <authorList>
            <person name="Kalkreuter E."/>
            <person name="Kautsar S.A."/>
            <person name="Yang D."/>
            <person name="Bader C.D."/>
            <person name="Teijaro C.N."/>
            <person name="Fluegel L."/>
            <person name="Davis C.M."/>
            <person name="Simpson J.R."/>
            <person name="Lauterbach L."/>
            <person name="Steele A.D."/>
            <person name="Gui C."/>
            <person name="Meng S."/>
            <person name="Li G."/>
            <person name="Viehrig K."/>
            <person name="Ye F."/>
            <person name="Su P."/>
            <person name="Kiefer A.F."/>
            <person name="Nichols A."/>
            <person name="Cepeda A.J."/>
            <person name="Yan W."/>
            <person name="Fan B."/>
            <person name="Jiang Y."/>
            <person name="Adhikari A."/>
            <person name="Zheng C.-J."/>
            <person name="Schuster L."/>
            <person name="Cowan T.M."/>
            <person name="Smanski M.J."/>
            <person name="Chevrette M.G."/>
            <person name="De Carvalho L.P.S."/>
            <person name="Shen B."/>
        </authorList>
    </citation>
    <scope>NUCLEOTIDE SEQUENCE [LARGE SCALE GENOMIC DNA]</scope>
    <source>
        <strain evidence="2 3">NPDC001166</strain>
    </source>
</reference>
<dbReference type="EMBL" id="JBEPAZ010000088">
    <property type="protein sequence ID" value="MER6434162.1"/>
    <property type="molecule type" value="Genomic_DNA"/>
</dbReference>
<comment type="caution">
    <text evidence="2">The sequence shown here is derived from an EMBL/GenBank/DDBJ whole genome shotgun (WGS) entry which is preliminary data.</text>
</comment>
<dbReference type="InterPro" id="IPR002525">
    <property type="entry name" value="Transp_IS110-like_N"/>
</dbReference>
<evidence type="ECO:0000313" key="2">
    <source>
        <dbReference type="EMBL" id="MER6434162.1"/>
    </source>
</evidence>
<sequence>MTDETAVDVYLGLDVGKGEDRATAVSRPGEKVFDKPLPNSEPKLRELFARLRAKHGTVEWPCWFSIHPAGR</sequence>
<proteinExistence type="predicted"/>
<dbReference type="RefSeq" id="WP_352066044.1">
    <property type="nucleotide sequence ID" value="NZ_JBEPAZ010000088.1"/>
</dbReference>
<dbReference type="Pfam" id="PF01548">
    <property type="entry name" value="DEDD_Tnp_IS110"/>
    <property type="match status" value="1"/>
</dbReference>
<dbReference type="Proteomes" id="UP001470023">
    <property type="component" value="Unassembled WGS sequence"/>
</dbReference>
<gene>
    <name evidence="2" type="ORF">ABT272_41780</name>
</gene>
<evidence type="ECO:0000259" key="1">
    <source>
        <dbReference type="Pfam" id="PF01548"/>
    </source>
</evidence>
<protein>
    <submittedName>
        <fullName evidence="2">Transposase</fullName>
    </submittedName>
</protein>
<feature type="domain" description="Transposase IS110-like N-terminal" evidence="1">
    <location>
        <begin position="11"/>
        <end position="61"/>
    </location>
</feature>
<name>A0ABV1ULV1_9ACTN</name>